<dbReference type="EC" id="2.3.2.36" evidence="17"/>
<evidence type="ECO:0000256" key="9">
    <source>
        <dbReference type="ARBA" id="ARBA00022786"/>
    </source>
</evidence>
<reference evidence="21 22" key="1">
    <citation type="submission" date="2024-03" db="EMBL/GenBank/DDBJ databases">
        <title>Genome-scale model development and genomic sequencing of the oleaginous clade Lipomyces.</title>
        <authorList>
            <consortium name="Lawrence Berkeley National Laboratory"/>
            <person name="Czajka J.J."/>
            <person name="Han Y."/>
            <person name="Kim J."/>
            <person name="Mondo S.J."/>
            <person name="Hofstad B.A."/>
            <person name="Robles A."/>
            <person name="Haridas S."/>
            <person name="Riley R."/>
            <person name="LaButti K."/>
            <person name="Pangilinan J."/>
            <person name="Andreopoulos W."/>
            <person name="Lipzen A."/>
            <person name="Yan J."/>
            <person name="Wang M."/>
            <person name="Ng V."/>
            <person name="Grigoriev I.V."/>
            <person name="Spatafora J.W."/>
            <person name="Magnuson J.K."/>
            <person name="Baker S.E."/>
            <person name="Pomraning K.R."/>
        </authorList>
    </citation>
    <scope>NUCLEOTIDE SEQUENCE [LARGE SCALE GENOMIC DNA]</scope>
    <source>
        <strain evidence="21 22">Phaff 52-87</strain>
    </source>
</reference>
<evidence type="ECO:0000256" key="13">
    <source>
        <dbReference type="ARBA" id="ARBA00023136"/>
    </source>
</evidence>
<name>A0ABR1F776_9ASCO</name>
<dbReference type="PANTHER" id="PTHR48178:SF1">
    <property type="entry name" value="PEROXISOME BIOGENESIS FACTOR 2"/>
    <property type="match status" value="1"/>
</dbReference>
<evidence type="ECO:0000256" key="7">
    <source>
        <dbReference type="ARBA" id="ARBA00022723"/>
    </source>
</evidence>
<evidence type="ECO:0000259" key="20">
    <source>
        <dbReference type="PROSITE" id="PS50089"/>
    </source>
</evidence>
<keyword evidence="9" id="KW-0833">Ubl conjugation pathway</keyword>
<keyword evidence="4" id="KW-0813">Transport</keyword>
<evidence type="ECO:0000256" key="14">
    <source>
        <dbReference type="ARBA" id="ARBA00023140"/>
    </source>
</evidence>
<comment type="subcellular location">
    <subcellularLocation>
        <location evidence="1">Peroxisome membrane</location>
        <topology evidence="1">Multi-pass membrane protein</topology>
    </subcellularLocation>
</comment>
<proteinExistence type="inferred from homology"/>
<dbReference type="InterPro" id="IPR013083">
    <property type="entry name" value="Znf_RING/FYVE/PHD"/>
</dbReference>
<protein>
    <recommendedName>
        <fullName evidence="17">RING-type E3 ubiquitin transferase (cysteine targeting)</fullName>
        <ecNumber evidence="17">2.3.2.36</ecNumber>
    </recommendedName>
    <alternativeName>
        <fullName evidence="15">Peroxin-2</fullName>
    </alternativeName>
</protein>
<evidence type="ECO:0000256" key="10">
    <source>
        <dbReference type="ARBA" id="ARBA00022833"/>
    </source>
</evidence>
<keyword evidence="8 18" id="KW-0863">Zinc-finger</keyword>
<evidence type="ECO:0000256" key="1">
    <source>
        <dbReference type="ARBA" id="ARBA00004585"/>
    </source>
</evidence>
<dbReference type="EMBL" id="JBBJBU010000004">
    <property type="protein sequence ID" value="KAK7205695.1"/>
    <property type="molecule type" value="Genomic_DNA"/>
</dbReference>
<evidence type="ECO:0000256" key="6">
    <source>
        <dbReference type="ARBA" id="ARBA00022692"/>
    </source>
</evidence>
<keyword evidence="10" id="KW-0862">Zinc</keyword>
<dbReference type="InterPro" id="IPR017907">
    <property type="entry name" value="Znf_RING_CS"/>
</dbReference>
<dbReference type="InterPro" id="IPR025654">
    <property type="entry name" value="PEX2/10"/>
</dbReference>
<keyword evidence="13" id="KW-0472">Membrane</keyword>
<evidence type="ECO:0000256" key="19">
    <source>
        <dbReference type="SAM" id="MobiDB-lite"/>
    </source>
</evidence>
<evidence type="ECO:0000313" key="22">
    <source>
        <dbReference type="Proteomes" id="UP001498771"/>
    </source>
</evidence>
<keyword evidence="11" id="KW-0653">Protein transport</keyword>
<evidence type="ECO:0000256" key="12">
    <source>
        <dbReference type="ARBA" id="ARBA00022989"/>
    </source>
</evidence>
<keyword evidence="14" id="KW-0576">Peroxisome</keyword>
<comment type="similarity">
    <text evidence="3">Belongs to the pex2/pex10/pex12 family.</text>
</comment>
<keyword evidence="6" id="KW-0812">Transmembrane</keyword>
<evidence type="ECO:0000256" key="5">
    <source>
        <dbReference type="ARBA" id="ARBA00022679"/>
    </source>
</evidence>
<feature type="region of interest" description="Disordered" evidence="19">
    <location>
        <begin position="404"/>
        <end position="458"/>
    </location>
</feature>
<dbReference type="Proteomes" id="UP001498771">
    <property type="component" value="Unassembled WGS sequence"/>
</dbReference>
<evidence type="ECO:0000256" key="17">
    <source>
        <dbReference type="ARBA" id="ARBA00034523"/>
    </source>
</evidence>
<feature type="region of interest" description="Disordered" evidence="19">
    <location>
        <begin position="23"/>
        <end position="43"/>
    </location>
</feature>
<feature type="domain" description="RING-type" evidence="20">
    <location>
        <begin position="323"/>
        <end position="390"/>
    </location>
</feature>
<keyword evidence="5" id="KW-0808">Transferase</keyword>
<evidence type="ECO:0000256" key="4">
    <source>
        <dbReference type="ARBA" id="ARBA00022448"/>
    </source>
</evidence>
<dbReference type="PROSITE" id="PS50089">
    <property type="entry name" value="ZF_RING_2"/>
    <property type="match status" value="1"/>
</dbReference>
<dbReference type="InterPro" id="IPR006845">
    <property type="entry name" value="Pex_N"/>
</dbReference>
<accession>A0ABR1F776</accession>
<dbReference type="GeneID" id="90040424"/>
<keyword evidence="7" id="KW-0479">Metal-binding</keyword>
<gene>
    <name evidence="21" type="ORF">BZA70DRAFT_310195</name>
</gene>
<dbReference type="SUPFAM" id="SSF57850">
    <property type="entry name" value="RING/U-box"/>
    <property type="match status" value="1"/>
</dbReference>
<dbReference type="Gene3D" id="3.30.40.10">
    <property type="entry name" value="Zinc/RING finger domain, C3HC4 (zinc finger)"/>
    <property type="match status" value="1"/>
</dbReference>
<evidence type="ECO:0000256" key="11">
    <source>
        <dbReference type="ARBA" id="ARBA00022927"/>
    </source>
</evidence>
<evidence type="ECO:0000313" key="21">
    <source>
        <dbReference type="EMBL" id="KAK7205695.1"/>
    </source>
</evidence>
<comment type="pathway">
    <text evidence="2">Protein modification; protein ubiquitination.</text>
</comment>
<dbReference type="RefSeq" id="XP_064768728.1">
    <property type="nucleotide sequence ID" value="XM_064914912.1"/>
</dbReference>
<dbReference type="PANTHER" id="PTHR48178">
    <property type="entry name" value="PEROXISOME BIOGENESIS FACTOR 2"/>
    <property type="match status" value="1"/>
</dbReference>
<feature type="compositionally biased region" description="Acidic residues" evidence="19">
    <location>
        <begin position="408"/>
        <end position="444"/>
    </location>
</feature>
<dbReference type="Pfam" id="PF04757">
    <property type="entry name" value="Pex2_Pex12"/>
    <property type="match status" value="1"/>
</dbReference>
<evidence type="ECO:0000256" key="2">
    <source>
        <dbReference type="ARBA" id="ARBA00004906"/>
    </source>
</evidence>
<evidence type="ECO:0000256" key="15">
    <source>
        <dbReference type="ARBA" id="ARBA00032511"/>
    </source>
</evidence>
<dbReference type="InterPro" id="IPR001841">
    <property type="entry name" value="Znf_RING"/>
</dbReference>
<feature type="region of interest" description="Disordered" evidence="19">
    <location>
        <begin position="286"/>
        <end position="305"/>
    </location>
</feature>
<evidence type="ECO:0000256" key="8">
    <source>
        <dbReference type="ARBA" id="ARBA00022771"/>
    </source>
</evidence>
<evidence type="ECO:0000256" key="16">
    <source>
        <dbReference type="ARBA" id="ARBA00034438"/>
    </source>
</evidence>
<keyword evidence="22" id="KW-1185">Reference proteome</keyword>
<evidence type="ECO:0000256" key="3">
    <source>
        <dbReference type="ARBA" id="ARBA00008704"/>
    </source>
</evidence>
<organism evidence="21 22">
    <name type="scientific">Myxozyma melibiosi</name>
    <dbReference type="NCBI Taxonomy" id="54550"/>
    <lineage>
        <taxon>Eukaryota</taxon>
        <taxon>Fungi</taxon>
        <taxon>Dikarya</taxon>
        <taxon>Ascomycota</taxon>
        <taxon>Saccharomycotina</taxon>
        <taxon>Lipomycetes</taxon>
        <taxon>Lipomycetales</taxon>
        <taxon>Lipomycetaceae</taxon>
        <taxon>Myxozyma</taxon>
    </lineage>
</organism>
<comment type="catalytic activity">
    <reaction evidence="16">
        <text>[E2 ubiquitin-conjugating enzyme]-S-ubiquitinyl-L-cysteine + [acceptor protein]-L-cysteine = [E2 ubiquitin-conjugating enzyme]-L-cysteine + [acceptor protein]-S-ubiquitinyl-L-cysteine.</text>
        <dbReference type="EC" id="2.3.2.36"/>
    </reaction>
</comment>
<comment type="caution">
    <text evidence="21">The sequence shown here is derived from an EMBL/GenBank/DDBJ whole genome shotgun (WGS) entry which is preliminary data.</text>
</comment>
<keyword evidence="12" id="KW-1133">Transmembrane helix</keyword>
<sequence>MPSLSLPSINALADALQRVSDTVRRKSSAVMPSSSSGGAGSEGLYPTNRVGQLDAAILDDELFEIFKNQIWDGSKFIHSAIKDHYTTELCLLLKLVLWKFTVWDNSASYGLLLQNLRLADARNSRLLKSPSKAQKLALGFVVVFGEYLWRAAVGFAAGGEEEEEEEGEEEGEERGGNIQSKLHSLLHSPHFKKPLTSLLDKSESIYTFLDLLNFLTFLYNGRYPTLLFRICRLRLISSSRTMSRNVSFEFLNRQLVWDEFTSFLIFVLPMLHLPRVKRRIGRLLSGRSSSVPPPPTTDEKQVDEKKAEQVVSGPLSFLPERTCAICYHQDSAAASTRRITALEAGTVGLGVNEITNPYAAEECGHVYCYVCLVTQIEEQEGEGWECLRCRAMVRRAVPWVDVEKGEGEEVEGGEEDGEDEEYDHLESEQSEEEDGEEEHDEESEQSFGGRFQFIEQNE</sequence>
<evidence type="ECO:0000256" key="18">
    <source>
        <dbReference type="PROSITE-ProRule" id="PRU00175"/>
    </source>
</evidence>
<dbReference type="PROSITE" id="PS00518">
    <property type="entry name" value="ZF_RING_1"/>
    <property type="match status" value="1"/>
</dbReference>